<feature type="transmembrane region" description="Helical" evidence="2">
    <location>
        <begin position="72"/>
        <end position="93"/>
    </location>
</feature>
<organism evidence="3 4">
    <name type="scientific">Micromonospora sonneratiae</name>
    <dbReference type="NCBI Taxonomy" id="1184706"/>
    <lineage>
        <taxon>Bacteria</taxon>
        <taxon>Bacillati</taxon>
        <taxon>Actinomycetota</taxon>
        <taxon>Actinomycetes</taxon>
        <taxon>Micromonosporales</taxon>
        <taxon>Micromonosporaceae</taxon>
        <taxon>Micromonospora</taxon>
    </lineage>
</organism>
<dbReference type="RefSeq" id="WP_377576447.1">
    <property type="nucleotide sequence ID" value="NZ_JBHTMP010000063.1"/>
</dbReference>
<dbReference type="EMBL" id="JBHTMP010000063">
    <property type="protein sequence ID" value="MFD1324954.1"/>
    <property type="molecule type" value="Genomic_DNA"/>
</dbReference>
<feature type="transmembrane region" description="Helical" evidence="2">
    <location>
        <begin position="181"/>
        <end position="200"/>
    </location>
</feature>
<dbReference type="InterPro" id="IPR025291">
    <property type="entry name" value="DUF4153"/>
</dbReference>
<feature type="transmembrane region" description="Helical" evidence="2">
    <location>
        <begin position="46"/>
        <end position="65"/>
    </location>
</feature>
<evidence type="ECO:0000313" key="3">
    <source>
        <dbReference type="EMBL" id="MFD1324954.1"/>
    </source>
</evidence>
<feature type="compositionally biased region" description="Low complexity" evidence="1">
    <location>
        <begin position="20"/>
        <end position="29"/>
    </location>
</feature>
<evidence type="ECO:0000256" key="2">
    <source>
        <dbReference type="SAM" id="Phobius"/>
    </source>
</evidence>
<evidence type="ECO:0000313" key="4">
    <source>
        <dbReference type="Proteomes" id="UP001597260"/>
    </source>
</evidence>
<feature type="transmembrane region" description="Helical" evidence="2">
    <location>
        <begin position="468"/>
        <end position="487"/>
    </location>
</feature>
<evidence type="ECO:0000256" key="1">
    <source>
        <dbReference type="SAM" id="MobiDB-lite"/>
    </source>
</evidence>
<protein>
    <submittedName>
        <fullName evidence="3">DUF4153 domain-containing protein</fullName>
    </submittedName>
</protein>
<feature type="region of interest" description="Disordered" evidence="1">
    <location>
        <begin position="1"/>
        <end position="44"/>
    </location>
</feature>
<feature type="transmembrane region" description="Helical" evidence="2">
    <location>
        <begin position="244"/>
        <end position="265"/>
    </location>
</feature>
<accession>A0ABW3YKL8</accession>
<dbReference type="Pfam" id="PF13687">
    <property type="entry name" value="DUF4153"/>
    <property type="match status" value="1"/>
</dbReference>
<gene>
    <name evidence="3" type="ORF">ACFQ4H_28105</name>
</gene>
<keyword evidence="2" id="KW-1133">Transmembrane helix</keyword>
<reference evidence="4" key="1">
    <citation type="journal article" date="2019" name="Int. J. Syst. Evol. Microbiol.">
        <title>The Global Catalogue of Microorganisms (GCM) 10K type strain sequencing project: providing services to taxonomists for standard genome sequencing and annotation.</title>
        <authorList>
            <consortium name="The Broad Institute Genomics Platform"/>
            <consortium name="The Broad Institute Genome Sequencing Center for Infectious Disease"/>
            <person name="Wu L."/>
            <person name="Ma J."/>
        </authorList>
    </citation>
    <scope>NUCLEOTIDE SEQUENCE [LARGE SCALE GENOMIC DNA]</scope>
    <source>
        <strain evidence="4">JCM 31037</strain>
    </source>
</reference>
<feature type="transmembrane region" description="Helical" evidence="2">
    <location>
        <begin position="403"/>
        <end position="427"/>
    </location>
</feature>
<comment type="caution">
    <text evidence="3">The sequence shown here is derived from an EMBL/GenBank/DDBJ whole genome shotgun (WGS) entry which is preliminary data.</text>
</comment>
<feature type="transmembrane region" description="Helical" evidence="2">
    <location>
        <begin position="328"/>
        <end position="352"/>
    </location>
</feature>
<feature type="transmembrane region" description="Helical" evidence="2">
    <location>
        <begin position="285"/>
        <end position="307"/>
    </location>
</feature>
<feature type="transmembrane region" description="Helical" evidence="2">
    <location>
        <begin position="372"/>
        <end position="391"/>
    </location>
</feature>
<dbReference type="Proteomes" id="UP001597260">
    <property type="component" value="Unassembled WGS sequence"/>
</dbReference>
<proteinExistence type="predicted"/>
<keyword evidence="4" id="KW-1185">Reference proteome</keyword>
<keyword evidence="2" id="KW-0472">Membrane</keyword>
<sequence length="581" mass="61768">MHQPAPSAPGLRVPPPPPSQWQQRPLLSPARPSPMARRWPGPASGIHRPVLGTAVTAAAIGAVSLPLTRPGVGWLVAVITGTAALVTAAAIGWSRGDVRPDGTGVPGQTKPDRARPIPDQTKPTPDQIKPTPDQTRSTPSHAGPAADRPRTRRSPVGVDQVAWAVATVALIGVGAVRAAGWLFVLCVLTAGVTACLAVTGGRSLRGMLLATMLPITAVFRAMPWTARGMSRTGPRSNGHSVGRLLATVAVSVGLLVVFGALFASADAAFADLLGGLLPELAVSDVVRWAFLFPVLLSGLLGAAYLLTAPPDLTGLEGRPASRVRLLEWALPVALLDLLFVAFVLVQITVLFGGAEHVLGESGPTYAQYARSGYWQLLVVSALTLLVIAGATRWAPRDTVADRVVLRLLLGALALLSLVVVASALYRMNVYTQAYGATRLRLMVAASELWLGLVFVLVLVAGIRLRATWLPRLVLGMGVLALLGLATINPDRYIAERNIDRFERTGQLDVGYLSWLSADAVPAFNRLPNRMRNCALGAIATDLRSEPDNWYEANLGRARARQIIAERPVDYDPAQCLTIYPR</sequence>
<feature type="region of interest" description="Disordered" evidence="1">
    <location>
        <begin position="95"/>
        <end position="154"/>
    </location>
</feature>
<keyword evidence="2" id="KW-0812">Transmembrane</keyword>
<name>A0ABW3YKL8_9ACTN</name>
<feature type="transmembrane region" description="Helical" evidence="2">
    <location>
        <begin position="439"/>
        <end position="461"/>
    </location>
</feature>